<evidence type="ECO:0000313" key="4">
    <source>
        <dbReference type="EMBL" id="KGF73485.1"/>
    </source>
</evidence>
<dbReference type="Pfam" id="PF13176">
    <property type="entry name" value="TPR_7"/>
    <property type="match status" value="1"/>
</dbReference>
<dbReference type="InterPro" id="IPR011990">
    <property type="entry name" value="TPR-like_helical_dom_sf"/>
</dbReference>
<dbReference type="SMART" id="SM00028">
    <property type="entry name" value="TPR"/>
    <property type="match status" value="2"/>
</dbReference>
<dbReference type="AlphaFoldDB" id="A0A098TME0"/>
<dbReference type="Pfam" id="PF13432">
    <property type="entry name" value="TPR_16"/>
    <property type="match status" value="1"/>
</dbReference>
<organism evidence="4 5">
    <name type="scientific">Neosynechococcus sphagnicola sy1</name>
    <dbReference type="NCBI Taxonomy" id="1497020"/>
    <lineage>
        <taxon>Bacteria</taxon>
        <taxon>Bacillati</taxon>
        <taxon>Cyanobacteriota</taxon>
        <taxon>Cyanophyceae</taxon>
        <taxon>Neosynechococcales</taxon>
        <taxon>Neosynechococcaceae</taxon>
        <taxon>Neosynechococcus</taxon>
    </lineage>
</organism>
<proteinExistence type="predicted"/>
<keyword evidence="5" id="KW-1185">Reference proteome</keyword>
<dbReference type="PROSITE" id="PS50005">
    <property type="entry name" value="TPR"/>
    <property type="match status" value="2"/>
</dbReference>
<dbReference type="PANTHER" id="PTHR44943">
    <property type="entry name" value="CELLULOSE SYNTHASE OPERON PROTEIN C"/>
    <property type="match status" value="1"/>
</dbReference>
<keyword evidence="2 3" id="KW-0802">TPR repeat</keyword>
<dbReference type="Proteomes" id="UP000030170">
    <property type="component" value="Unassembled WGS sequence"/>
</dbReference>
<name>A0A098TME0_9CYAN</name>
<sequence>MCAYALLRSEQFTESIQYHQQALDLNLDNAGNWHNLALAQECLGNYEDEIASYDLALTLKPDDPQTLTHLGNVLRHGGRFQEAMAARDRALELKPNYTDALYTKAVIFALQGDTNQALVNLREYVLGRDLHPHS</sequence>
<comment type="caution">
    <text evidence="4">The sequence shown here is derived from an EMBL/GenBank/DDBJ whole genome shotgun (WGS) entry which is preliminary data.</text>
</comment>
<reference evidence="4 5" key="1">
    <citation type="journal article" date="2014" name="Mol. Ecol.">
        <title>Evolution of Synechococcus.</title>
        <authorList>
            <person name="Dvorak P."/>
            <person name="Casamatta D."/>
            <person name="Hasler P."/>
            <person name="Poulickova A."/>
            <person name="Ondrej V."/>
            <person name="Sanges R."/>
        </authorList>
    </citation>
    <scope>NUCLEOTIDE SEQUENCE [LARGE SCALE GENOMIC DNA]</scope>
    <source>
        <strain evidence="4 5">CAUP A 1101</strain>
    </source>
</reference>
<dbReference type="EMBL" id="JJML01000007">
    <property type="protein sequence ID" value="KGF73485.1"/>
    <property type="molecule type" value="Genomic_DNA"/>
</dbReference>
<gene>
    <name evidence="4" type="ORF">DO97_18395</name>
</gene>
<dbReference type="SUPFAM" id="SSF48452">
    <property type="entry name" value="TPR-like"/>
    <property type="match status" value="1"/>
</dbReference>
<feature type="repeat" description="TPR" evidence="3">
    <location>
        <begin position="64"/>
        <end position="97"/>
    </location>
</feature>
<accession>A0A098TME0</accession>
<evidence type="ECO:0000256" key="2">
    <source>
        <dbReference type="ARBA" id="ARBA00022803"/>
    </source>
</evidence>
<evidence type="ECO:0000256" key="1">
    <source>
        <dbReference type="ARBA" id="ARBA00022737"/>
    </source>
</evidence>
<dbReference type="PANTHER" id="PTHR44943:SF8">
    <property type="entry name" value="TPR REPEAT-CONTAINING PROTEIN MJ0263"/>
    <property type="match status" value="1"/>
</dbReference>
<dbReference type="InterPro" id="IPR019734">
    <property type="entry name" value="TPR_rpt"/>
</dbReference>
<evidence type="ECO:0000313" key="5">
    <source>
        <dbReference type="Proteomes" id="UP000030170"/>
    </source>
</evidence>
<dbReference type="STRING" id="1497020.DO97_18395"/>
<dbReference type="InterPro" id="IPR051685">
    <property type="entry name" value="Ycf3/AcsC/BcsC/TPR_MFPF"/>
</dbReference>
<dbReference type="Gene3D" id="1.25.40.10">
    <property type="entry name" value="Tetratricopeptide repeat domain"/>
    <property type="match status" value="1"/>
</dbReference>
<feature type="repeat" description="TPR" evidence="3">
    <location>
        <begin position="30"/>
        <end position="63"/>
    </location>
</feature>
<evidence type="ECO:0000256" key="3">
    <source>
        <dbReference type="PROSITE-ProRule" id="PRU00339"/>
    </source>
</evidence>
<keyword evidence="1" id="KW-0677">Repeat</keyword>
<protein>
    <submittedName>
        <fullName evidence="4">Uncharacterized protein</fullName>
    </submittedName>
</protein>